<protein>
    <recommendedName>
        <fullName evidence="6">Phosphoribosylglycinamide formyltransferase</fullName>
        <ecNumber evidence="6">2.1.2.2</ecNumber>
    </recommendedName>
    <alternativeName>
        <fullName evidence="6">5'-phosphoribosylglycinamide transformylase</fullName>
    </alternativeName>
    <alternativeName>
        <fullName evidence="6">GAR transformylase</fullName>
        <shortName evidence="6">GART</shortName>
    </alternativeName>
</protein>
<evidence type="ECO:0000259" key="7">
    <source>
        <dbReference type="Pfam" id="PF00551"/>
    </source>
</evidence>
<gene>
    <name evidence="6" type="primary">purN</name>
    <name evidence="8" type="ORF">FDG2_5711</name>
</gene>
<dbReference type="InterPro" id="IPR001555">
    <property type="entry name" value="GART_AS"/>
</dbReference>
<dbReference type="GO" id="GO:0004644">
    <property type="term" value="F:phosphoribosylglycinamide formyltransferase activity"/>
    <property type="evidence" value="ECO:0007669"/>
    <property type="project" value="UniProtKB-UniRule"/>
</dbReference>
<keyword evidence="2 6" id="KW-0808">Transferase</keyword>
<evidence type="ECO:0000256" key="1">
    <source>
        <dbReference type="ARBA" id="ARBA00005054"/>
    </source>
</evidence>
<dbReference type="NCBIfam" id="TIGR00639">
    <property type="entry name" value="PurN"/>
    <property type="match status" value="1"/>
</dbReference>
<dbReference type="Gene3D" id="3.40.50.170">
    <property type="entry name" value="Formyl transferase, N-terminal domain"/>
    <property type="match status" value="1"/>
</dbReference>
<comment type="similarity">
    <text evidence="4 6">Belongs to the GART family.</text>
</comment>
<feature type="binding site" evidence="6">
    <location>
        <position position="66"/>
    </location>
    <ligand>
        <name>(6R)-10-formyltetrahydrofolate</name>
        <dbReference type="ChEBI" id="CHEBI:195366"/>
    </ligand>
</feature>
<evidence type="ECO:0000256" key="5">
    <source>
        <dbReference type="ARBA" id="ARBA00047664"/>
    </source>
</evidence>
<sequence length="191" mass="20302">MPARLVVLASGVGTTLQAVLDACQDPSFGVEVVAVGTDRFGTGAQERALAAGIPVFSVRLEDFPHREAFDEATAEQIAAHDPDLLVLAGYMKILGKQVVGRFRTVNTHPSLLPAFPGAHAVRDALAHGVKISGVTVHWVDEGVDTGPILAQAAVDVEASDTEETLRTRIQAVERVLYVQTIGRIVRSEEGT</sequence>
<accession>A0A1C3PF60</accession>
<name>A0A1C3PF60_9ACTN</name>
<dbReference type="PANTHER" id="PTHR43369">
    <property type="entry name" value="PHOSPHORIBOSYLGLYCINAMIDE FORMYLTRANSFERASE"/>
    <property type="match status" value="1"/>
</dbReference>
<feature type="binding site" evidence="6">
    <location>
        <begin position="91"/>
        <end position="94"/>
    </location>
    <ligand>
        <name>(6R)-10-formyltetrahydrofolate</name>
        <dbReference type="ChEBI" id="CHEBI:195366"/>
    </ligand>
</feature>
<dbReference type="Pfam" id="PF00551">
    <property type="entry name" value="Formyl_trans_N"/>
    <property type="match status" value="1"/>
</dbReference>
<feature type="site" description="Raises pKa of active site His" evidence="6">
    <location>
        <position position="144"/>
    </location>
</feature>
<comment type="caution">
    <text evidence="6">Lacks conserved residue(s) required for the propagation of feature annotation.</text>
</comment>
<dbReference type="HAMAP" id="MF_01930">
    <property type="entry name" value="PurN"/>
    <property type="match status" value="1"/>
</dbReference>
<dbReference type="UniPathway" id="UPA00074">
    <property type="reaction ID" value="UER00126"/>
</dbReference>
<evidence type="ECO:0000313" key="8">
    <source>
        <dbReference type="EMBL" id="SBW28477.1"/>
    </source>
</evidence>
<feature type="active site" description="Proton donor" evidence="6">
    <location>
        <position position="108"/>
    </location>
</feature>
<evidence type="ECO:0000256" key="4">
    <source>
        <dbReference type="ARBA" id="ARBA00038440"/>
    </source>
</evidence>
<evidence type="ECO:0000256" key="6">
    <source>
        <dbReference type="HAMAP-Rule" id="MF_01930"/>
    </source>
</evidence>
<dbReference type="PANTHER" id="PTHR43369:SF2">
    <property type="entry name" value="PHOSPHORIBOSYLGLYCINAMIDE FORMYLTRANSFERASE"/>
    <property type="match status" value="1"/>
</dbReference>
<feature type="domain" description="Formyl transferase N-terminal" evidence="7">
    <location>
        <begin position="4"/>
        <end position="181"/>
    </location>
</feature>
<evidence type="ECO:0000256" key="3">
    <source>
        <dbReference type="ARBA" id="ARBA00022755"/>
    </source>
</evidence>
<comment type="pathway">
    <text evidence="1 6">Purine metabolism; IMP biosynthesis via de novo pathway; N(2)-formyl-N(1)-(5-phospho-D-ribosyl)glycinamide from N(1)-(5-phospho-D-ribosyl)glycinamide (10-formyl THF route): step 1/1.</text>
</comment>
<keyword evidence="9" id="KW-1185">Reference proteome</keyword>
<evidence type="ECO:0000313" key="9">
    <source>
        <dbReference type="Proteomes" id="UP000199013"/>
    </source>
</evidence>
<dbReference type="SUPFAM" id="SSF53328">
    <property type="entry name" value="Formyltransferase"/>
    <property type="match status" value="1"/>
</dbReference>
<comment type="function">
    <text evidence="6">Catalyzes the transfer of a formyl group from 10-formyltetrahydrofolate to 5-phospho-ribosyl-glycinamide (GAR), producing 5-phospho-ribosyl-N-formylglycinamide (FGAR) and tetrahydrofolate.</text>
</comment>
<dbReference type="GO" id="GO:0006189">
    <property type="term" value="P:'de novo' IMP biosynthetic process"/>
    <property type="evidence" value="ECO:0007669"/>
    <property type="project" value="UniProtKB-UniRule"/>
</dbReference>
<comment type="catalytic activity">
    <reaction evidence="5 6">
        <text>N(1)-(5-phospho-beta-D-ribosyl)glycinamide + (6R)-10-formyltetrahydrofolate = N(2)-formyl-N(1)-(5-phospho-beta-D-ribosyl)glycinamide + (6S)-5,6,7,8-tetrahydrofolate + H(+)</text>
        <dbReference type="Rhea" id="RHEA:15053"/>
        <dbReference type="ChEBI" id="CHEBI:15378"/>
        <dbReference type="ChEBI" id="CHEBI:57453"/>
        <dbReference type="ChEBI" id="CHEBI:143788"/>
        <dbReference type="ChEBI" id="CHEBI:147286"/>
        <dbReference type="ChEBI" id="CHEBI:195366"/>
        <dbReference type="EC" id="2.1.2.2"/>
    </reaction>
</comment>
<dbReference type="InterPro" id="IPR004607">
    <property type="entry name" value="GART"/>
</dbReference>
<feature type="binding site" evidence="6">
    <location>
        <position position="106"/>
    </location>
    <ligand>
        <name>(6R)-10-formyltetrahydrofolate</name>
        <dbReference type="ChEBI" id="CHEBI:195366"/>
    </ligand>
</feature>
<dbReference type="EC" id="2.1.2.2" evidence="6"/>
<reference evidence="9" key="1">
    <citation type="submission" date="2016-02" db="EMBL/GenBank/DDBJ databases">
        <authorList>
            <person name="Wibberg D."/>
        </authorList>
    </citation>
    <scope>NUCLEOTIDE SEQUENCE [LARGE SCALE GENOMIC DNA]</scope>
</reference>
<keyword evidence="3 6" id="KW-0658">Purine biosynthesis</keyword>
<dbReference type="InterPro" id="IPR036477">
    <property type="entry name" value="Formyl_transf_N_sf"/>
</dbReference>
<dbReference type="AlphaFoldDB" id="A0A1C3PF60"/>
<proteinExistence type="inferred from homology"/>
<dbReference type="GO" id="GO:0005829">
    <property type="term" value="C:cytosol"/>
    <property type="evidence" value="ECO:0007669"/>
    <property type="project" value="TreeGrafter"/>
</dbReference>
<dbReference type="Proteomes" id="UP000199013">
    <property type="component" value="Unassembled WGS sequence"/>
</dbReference>
<dbReference type="EMBL" id="FLUV01002368">
    <property type="protein sequence ID" value="SBW28477.1"/>
    <property type="molecule type" value="Genomic_DNA"/>
</dbReference>
<dbReference type="InterPro" id="IPR002376">
    <property type="entry name" value="Formyl_transf_N"/>
</dbReference>
<dbReference type="CDD" id="cd08645">
    <property type="entry name" value="FMT_core_GART"/>
    <property type="match status" value="1"/>
</dbReference>
<dbReference type="PROSITE" id="PS00373">
    <property type="entry name" value="GART"/>
    <property type="match status" value="1"/>
</dbReference>
<organism evidence="8 9">
    <name type="scientific">Candidatus Protofrankia californiensis</name>
    <dbReference type="NCBI Taxonomy" id="1839754"/>
    <lineage>
        <taxon>Bacteria</taxon>
        <taxon>Bacillati</taxon>
        <taxon>Actinomycetota</taxon>
        <taxon>Actinomycetes</taxon>
        <taxon>Frankiales</taxon>
        <taxon>Frankiaceae</taxon>
        <taxon>Protofrankia</taxon>
    </lineage>
</organism>
<evidence type="ECO:0000256" key="2">
    <source>
        <dbReference type="ARBA" id="ARBA00022679"/>
    </source>
</evidence>